<keyword evidence="1" id="KW-1133">Transmembrane helix</keyword>
<dbReference type="RefSeq" id="WP_203584591.1">
    <property type="nucleotide sequence ID" value="NZ_JACOPV010000008.1"/>
</dbReference>
<evidence type="ECO:0000256" key="1">
    <source>
        <dbReference type="SAM" id="Phobius"/>
    </source>
</evidence>
<evidence type="ECO:0000313" key="3">
    <source>
        <dbReference type="Proteomes" id="UP000745663"/>
    </source>
</evidence>
<feature type="transmembrane region" description="Helical" evidence="1">
    <location>
        <begin position="18"/>
        <end position="35"/>
    </location>
</feature>
<keyword evidence="1" id="KW-0472">Membrane</keyword>
<proteinExistence type="predicted"/>
<keyword evidence="1" id="KW-0812">Transmembrane</keyword>
<feature type="transmembrane region" description="Helical" evidence="1">
    <location>
        <begin position="75"/>
        <end position="94"/>
    </location>
</feature>
<protein>
    <submittedName>
        <fullName evidence="2">Uncharacterized protein</fullName>
    </submittedName>
</protein>
<keyword evidence="3" id="KW-1185">Reference proteome</keyword>
<evidence type="ECO:0000313" key="2">
    <source>
        <dbReference type="EMBL" id="MBM5458651.1"/>
    </source>
</evidence>
<dbReference type="EMBL" id="JACOPV010000008">
    <property type="protein sequence ID" value="MBM5458651.1"/>
    <property type="molecule type" value="Genomic_DNA"/>
</dbReference>
<sequence>MLDYFRKNHSAMMSRQKAWYQLLIGMLLFQTIYVLTNIPLAFTAAFVCAYMLGFLPWTFRFAAGSMIERLVSNRWYVHSIRLGAVVGAFAAVMFPGEGWQRILMFVCLAWMTHPNRRCHTSEKMTSAATSE</sequence>
<accession>A0ABS2BYE9</accession>
<gene>
    <name evidence="2" type="ORF">H8F21_13860</name>
</gene>
<dbReference type="Proteomes" id="UP000745663">
    <property type="component" value="Unassembled WGS sequence"/>
</dbReference>
<reference evidence="2 3" key="1">
    <citation type="submission" date="2020-08" db="EMBL/GenBank/DDBJ databases">
        <title>Description of novel Pseudomonas species.</title>
        <authorList>
            <person name="Duman M."/>
            <person name="Mulet M."/>
            <person name="Altun S."/>
            <person name="Saticioglu I.B."/>
            <person name="Lalucat J."/>
            <person name="Garcia-Valdes E."/>
        </authorList>
    </citation>
    <scope>NUCLEOTIDE SEQUENCE [LARGE SCALE GENOMIC DNA]</scope>
    <source>
        <strain evidence="2 3">P66</strain>
    </source>
</reference>
<feature type="transmembrane region" description="Helical" evidence="1">
    <location>
        <begin position="41"/>
        <end position="63"/>
    </location>
</feature>
<organism evidence="2 3">
    <name type="scientific">Pseudomonas arcuscaelestis</name>
    <dbReference type="NCBI Taxonomy" id="2710591"/>
    <lineage>
        <taxon>Bacteria</taxon>
        <taxon>Pseudomonadati</taxon>
        <taxon>Pseudomonadota</taxon>
        <taxon>Gammaproteobacteria</taxon>
        <taxon>Pseudomonadales</taxon>
        <taxon>Pseudomonadaceae</taxon>
        <taxon>Pseudomonas</taxon>
    </lineage>
</organism>
<name>A0ABS2BYE9_9PSED</name>
<comment type="caution">
    <text evidence="2">The sequence shown here is derived from an EMBL/GenBank/DDBJ whole genome shotgun (WGS) entry which is preliminary data.</text>
</comment>